<dbReference type="InterPro" id="IPR048020">
    <property type="entry name" value="Transpos_IS3"/>
</dbReference>
<gene>
    <name evidence="2" type="ORF">IYQ_22505</name>
</gene>
<dbReference type="InterPro" id="IPR036397">
    <property type="entry name" value="RNaseH_sf"/>
</dbReference>
<protein>
    <submittedName>
        <fullName evidence="2">IS3 family transposase</fullName>
    </submittedName>
</protein>
<dbReference type="PANTHER" id="PTHR46889">
    <property type="entry name" value="TRANSPOSASE INSF FOR INSERTION SEQUENCE IS3B-RELATED"/>
    <property type="match status" value="1"/>
</dbReference>
<dbReference type="Pfam" id="PF13276">
    <property type="entry name" value="HTH_21"/>
    <property type="match status" value="1"/>
</dbReference>
<dbReference type="PROSITE" id="PS50994">
    <property type="entry name" value="INTEGRASE"/>
    <property type="match status" value="1"/>
</dbReference>
<comment type="caution">
    <text evidence="2">The sequence shown here is derived from an EMBL/GenBank/DDBJ whole genome shotgun (WGS) entry which is preliminary data.</text>
</comment>
<keyword evidence="3" id="KW-1185">Reference proteome</keyword>
<organism evidence="2 3">
    <name type="scientific">Aeromonas salmonicida subsp. salmonicida 01-B526</name>
    <dbReference type="NCBI Taxonomy" id="1076135"/>
    <lineage>
        <taxon>Bacteria</taxon>
        <taxon>Pseudomonadati</taxon>
        <taxon>Pseudomonadota</taxon>
        <taxon>Gammaproteobacteria</taxon>
        <taxon>Aeromonadales</taxon>
        <taxon>Aeromonadaceae</taxon>
        <taxon>Aeromonas</taxon>
    </lineage>
</organism>
<dbReference type="Pfam" id="PF00665">
    <property type="entry name" value="rve"/>
    <property type="match status" value="1"/>
</dbReference>
<dbReference type="SUPFAM" id="SSF53098">
    <property type="entry name" value="Ribonuclease H-like"/>
    <property type="match status" value="1"/>
</dbReference>
<dbReference type="InterPro" id="IPR050900">
    <property type="entry name" value="Transposase_IS3/IS150/IS904"/>
</dbReference>
<proteinExistence type="predicted"/>
<dbReference type="InterPro" id="IPR025948">
    <property type="entry name" value="HTH-like_dom"/>
</dbReference>
<evidence type="ECO:0000259" key="1">
    <source>
        <dbReference type="PROSITE" id="PS50994"/>
    </source>
</evidence>
<dbReference type="Gene3D" id="3.30.420.10">
    <property type="entry name" value="Ribonuclease H-like superfamily/Ribonuclease H"/>
    <property type="match status" value="1"/>
</dbReference>
<evidence type="ECO:0000313" key="3">
    <source>
        <dbReference type="Proteomes" id="UP000006428"/>
    </source>
</evidence>
<dbReference type="EMBL" id="AGVO01000107">
    <property type="protein sequence ID" value="EHI50294.1"/>
    <property type="molecule type" value="Genomic_DNA"/>
</dbReference>
<dbReference type="InterPro" id="IPR001584">
    <property type="entry name" value="Integrase_cat-core"/>
</dbReference>
<sequence>MVKQSWLESGAVYGYRKIHRDLRDAGEACGKHRVAKLMMREGLRSQTGYQRRKGHYGGKSLQAAPNTLARQFKVPAPNISWVTDITYIRTQEGWLYLAVVLDLFSRQIVGWAMKSRMTADLAVDALLMAVWRRKPKQPVLVHSDQGSQFTGGEWQDFLKAHNLSCSMSRRGNCHDNAVAESFFQLLKRERIKRRIYPTRDEARSDVFDYIEMFYNPIRRHGSNDGLSPVEFERQFIFQQQSV</sequence>
<dbReference type="Proteomes" id="UP000006428">
    <property type="component" value="Unassembled WGS sequence"/>
</dbReference>
<dbReference type="InterPro" id="IPR012337">
    <property type="entry name" value="RNaseH-like_sf"/>
</dbReference>
<evidence type="ECO:0000313" key="2">
    <source>
        <dbReference type="EMBL" id="EHI50294.1"/>
    </source>
</evidence>
<accession>A0ABP2MUC4</accession>
<dbReference type="Pfam" id="PF13333">
    <property type="entry name" value="rve_2"/>
    <property type="match status" value="1"/>
</dbReference>
<reference evidence="2 3" key="1">
    <citation type="journal article" date="2012" name="Front. Microbiol.">
        <title>Draft Genome Sequence of the Virulent Strain 01-B526 of the Fish Pathogen Aeromonas salmonicida.</title>
        <authorList>
            <person name="Charette S.J."/>
            <person name="Brochu F."/>
            <person name="Boyle B."/>
            <person name="Filion G."/>
            <person name="Tanaka K.H."/>
            <person name="Derome N."/>
        </authorList>
    </citation>
    <scope>NUCLEOTIDE SEQUENCE [LARGE SCALE GENOMIC DNA]</scope>
    <source>
        <strain evidence="2 3">01-B526</strain>
    </source>
</reference>
<feature type="domain" description="Integrase catalytic" evidence="1">
    <location>
        <begin position="73"/>
        <end position="236"/>
    </location>
</feature>
<name>A0ABP2MUC4_AERSS</name>
<dbReference type="PANTHER" id="PTHR46889:SF4">
    <property type="entry name" value="TRANSPOSASE INSO FOR INSERTION SEQUENCE ELEMENT IS911B-RELATED"/>
    <property type="match status" value="1"/>
</dbReference>
<dbReference type="NCBIfam" id="NF033516">
    <property type="entry name" value="transpos_IS3"/>
    <property type="match status" value="1"/>
</dbReference>